<dbReference type="Gene3D" id="3.20.20.70">
    <property type="entry name" value="Aldolase class I"/>
    <property type="match status" value="1"/>
</dbReference>
<evidence type="ECO:0000313" key="10">
    <source>
        <dbReference type="Proteomes" id="UP000677913"/>
    </source>
</evidence>
<keyword evidence="10" id="KW-1185">Reference proteome</keyword>
<dbReference type="NCBIfam" id="TIGR02127">
    <property type="entry name" value="pyrF_sub2"/>
    <property type="match status" value="1"/>
</dbReference>
<evidence type="ECO:0000256" key="4">
    <source>
        <dbReference type="ARBA" id="ARBA00022975"/>
    </source>
</evidence>
<dbReference type="AlphaFoldDB" id="A0A8J8BEG2"/>
<evidence type="ECO:0000313" key="9">
    <source>
        <dbReference type="EMBL" id="MBS2965515.1"/>
    </source>
</evidence>
<dbReference type="GO" id="GO:0044205">
    <property type="term" value="P:'de novo' UMP biosynthetic process"/>
    <property type="evidence" value="ECO:0007669"/>
    <property type="project" value="UniProtKB-UniRule"/>
</dbReference>
<evidence type="ECO:0000256" key="3">
    <source>
        <dbReference type="ARBA" id="ARBA00022793"/>
    </source>
</evidence>
<dbReference type="PROSITE" id="PS00156">
    <property type="entry name" value="OMPDECASE"/>
    <property type="match status" value="1"/>
</dbReference>
<evidence type="ECO:0000256" key="1">
    <source>
        <dbReference type="ARBA" id="ARBA00004861"/>
    </source>
</evidence>
<evidence type="ECO:0000256" key="2">
    <source>
        <dbReference type="ARBA" id="ARBA00008847"/>
    </source>
</evidence>
<dbReference type="EMBL" id="JAGSXH010000087">
    <property type="protein sequence ID" value="MBS2965515.1"/>
    <property type="molecule type" value="Genomic_DNA"/>
</dbReference>
<dbReference type="InterPro" id="IPR011060">
    <property type="entry name" value="RibuloseP-bd_barrel"/>
</dbReference>
<keyword evidence="4 7" id="KW-0665">Pyrimidine biosynthesis</keyword>
<dbReference type="SUPFAM" id="SSF51366">
    <property type="entry name" value="Ribulose-phoshate binding barrel"/>
    <property type="match status" value="1"/>
</dbReference>
<dbReference type="HAMAP" id="MF_01215">
    <property type="entry name" value="OMPdecase_type2"/>
    <property type="match status" value="1"/>
</dbReference>
<comment type="catalytic activity">
    <reaction evidence="6 7">
        <text>orotidine 5'-phosphate + H(+) = UMP + CO2</text>
        <dbReference type="Rhea" id="RHEA:11596"/>
        <dbReference type="ChEBI" id="CHEBI:15378"/>
        <dbReference type="ChEBI" id="CHEBI:16526"/>
        <dbReference type="ChEBI" id="CHEBI:57538"/>
        <dbReference type="ChEBI" id="CHEBI:57865"/>
        <dbReference type="EC" id="4.1.1.23"/>
    </reaction>
</comment>
<gene>
    <name evidence="7 9" type="primary">pyrF</name>
    <name evidence="9" type="ORF">KGA66_20870</name>
</gene>
<dbReference type="GO" id="GO:0006207">
    <property type="term" value="P:'de novo' pyrimidine nucleobase biosynthetic process"/>
    <property type="evidence" value="ECO:0007669"/>
    <property type="project" value="InterPro"/>
</dbReference>
<keyword evidence="5 7" id="KW-0456">Lyase</keyword>
<accession>A0A8J8BEG2</accession>
<dbReference type="Proteomes" id="UP000677913">
    <property type="component" value="Unassembled WGS sequence"/>
</dbReference>
<keyword evidence="3 7" id="KW-0210">Decarboxylase</keyword>
<dbReference type="EC" id="4.1.1.23" evidence="7"/>
<organism evidence="9 10">
    <name type="scientific">Actinocrinis puniceicyclus</name>
    <dbReference type="NCBI Taxonomy" id="977794"/>
    <lineage>
        <taxon>Bacteria</taxon>
        <taxon>Bacillati</taxon>
        <taxon>Actinomycetota</taxon>
        <taxon>Actinomycetes</taxon>
        <taxon>Catenulisporales</taxon>
        <taxon>Actinospicaceae</taxon>
        <taxon>Actinocrinis</taxon>
    </lineage>
</organism>
<dbReference type="InterPro" id="IPR011995">
    <property type="entry name" value="OMPdecase_type-2"/>
</dbReference>
<feature type="domain" description="Orotidine 5'-phosphate decarboxylase" evidence="8">
    <location>
        <begin position="18"/>
        <end position="264"/>
    </location>
</feature>
<comment type="pathway">
    <text evidence="1 7">Pyrimidine metabolism; UMP biosynthesis via de novo pathway; UMP from orotate: step 2/2.</text>
</comment>
<dbReference type="CDD" id="cd04725">
    <property type="entry name" value="OMP_decarboxylase_like"/>
    <property type="match status" value="1"/>
</dbReference>
<sequence>MTAPFGARLRAALDTRGPLCAGIDPHSALLAAWGLSNDVAGLERFAGTVVEALADQVAVLKPQSAFFERFGSRGIAVLERTIADARAAGALVVLDAKRGDIGSTVEAYAQAYLDPSAPLFADALTASPYLGYGSLEPLYATAQKHGAGVFVLAFTSNPEGAAVQRAVTADGTSVGAAILEGAARRNAGAEPLGPIGAVIGATVPDVPFDLAALNGPILAPGLGAQGATPGDLRALFGKALRDVVPAVSRELLRYGPDRAALREAAARGVEDCRTALGY</sequence>
<evidence type="ECO:0000256" key="7">
    <source>
        <dbReference type="HAMAP-Rule" id="MF_01215"/>
    </source>
</evidence>
<dbReference type="PANTHER" id="PTHR43375">
    <property type="entry name" value="OROTIDINE 5'-PHOSPHATE DECARBOXYLASE"/>
    <property type="match status" value="1"/>
</dbReference>
<dbReference type="InterPro" id="IPR013785">
    <property type="entry name" value="Aldolase_TIM"/>
</dbReference>
<comment type="similarity">
    <text evidence="2 7">Belongs to the OMP decarboxylase family. Type 2 subfamily.</text>
</comment>
<dbReference type="Pfam" id="PF00215">
    <property type="entry name" value="OMPdecase"/>
    <property type="match status" value="1"/>
</dbReference>
<dbReference type="InterPro" id="IPR018089">
    <property type="entry name" value="OMPdecase_AS"/>
</dbReference>
<feature type="active site" description="Proton donor" evidence="7">
    <location>
        <position position="97"/>
    </location>
</feature>
<comment type="caution">
    <text evidence="9">The sequence shown here is derived from an EMBL/GenBank/DDBJ whole genome shotgun (WGS) entry which is preliminary data.</text>
</comment>
<dbReference type="GO" id="GO:0004590">
    <property type="term" value="F:orotidine-5'-phosphate decarboxylase activity"/>
    <property type="evidence" value="ECO:0007669"/>
    <property type="project" value="UniProtKB-UniRule"/>
</dbReference>
<dbReference type="RefSeq" id="WP_211469870.1">
    <property type="nucleotide sequence ID" value="NZ_JAGSXH010000087.1"/>
</dbReference>
<dbReference type="PANTHER" id="PTHR43375:SF1">
    <property type="entry name" value="OROTIDINE 5'-PHOSPHATE DECARBOXYLASE"/>
    <property type="match status" value="1"/>
</dbReference>
<evidence type="ECO:0000256" key="5">
    <source>
        <dbReference type="ARBA" id="ARBA00023239"/>
    </source>
</evidence>
<reference evidence="9" key="1">
    <citation type="submission" date="2021-04" db="EMBL/GenBank/DDBJ databases">
        <title>Genome based classification of Actinospica acidithermotolerans sp. nov., an actinobacterium isolated from an Indonesian hot spring.</title>
        <authorList>
            <person name="Kusuma A.B."/>
            <person name="Putra K.E."/>
            <person name="Nafisah S."/>
            <person name="Loh J."/>
            <person name="Nouioui I."/>
            <person name="Goodfellow M."/>
        </authorList>
    </citation>
    <scope>NUCLEOTIDE SEQUENCE</scope>
    <source>
        <strain evidence="9">DSM 45618</strain>
    </source>
</reference>
<dbReference type="InterPro" id="IPR001754">
    <property type="entry name" value="OMPdeCOase_dom"/>
</dbReference>
<protein>
    <recommendedName>
        <fullName evidence="7">Orotidine 5'-phosphate decarboxylase</fullName>
        <ecNumber evidence="7">4.1.1.23</ecNumber>
    </recommendedName>
    <alternativeName>
        <fullName evidence="7">OMP decarboxylase</fullName>
        <shortName evidence="7">OMPDCase</shortName>
        <shortName evidence="7">OMPdecase</shortName>
    </alternativeName>
</protein>
<name>A0A8J8BEG2_9ACTN</name>
<proteinExistence type="inferred from homology"/>
<evidence type="ECO:0000256" key="6">
    <source>
        <dbReference type="ARBA" id="ARBA00049157"/>
    </source>
</evidence>
<dbReference type="SMART" id="SM00934">
    <property type="entry name" value="OMPdecase"/>
    <property type="match status" value="1"/>
</dbReference>
<evidence type="ECO:0000259" key="8">
    <source>
        <dbReference type="SMART" id="SM00934"/>
    </source>
</evidence>
<dbReference type="UniPathway" id="UPA00070">
    <property type="reaction ID" value="UER00120"/>
</dbReference>